<proteinExistence type="predicted"/>
<feature type="domain" description="NYN" evidence="1">
    <location>
        <begin position="6"/>
        <end position="166"/>
    </location>
</feature>
<accession>A0A8K0R2T0</accession>
<gene>
    <name evidence="2" type="ORF">FB567DRAFT_116693</name>
</gene>
<evidence type="ECO:0000313" key="3">
    <source>
        <dbReference type="Proteomes" id="UP000813461"/>
    </source>
</evidence>
<keyword evidence="3" id="KW-1185">Reference proteome</keyword>
<dbReference type="Proteomes" id="UP000813461">
    <property type="component" value="Unassembled WGS sequence"/>
</dbReference>
<dbReference type="EMBL" id="JAGMVJ010000015">
    <property type="protein sequence ID" value="KAH7080949.1"/>
    <property type="molecule type" value="Genomic_DNA"/>
</dbReference>
<reference evidence="2" key="1">
    <citation type="journal article" date="2021" name="Nat. Commun.">
        <title>Genetic determinants of endophytism in the Arabidopsis root mycobiome.</title>
        <authorList>
            <person name="Mesny F."/>
            <person name="Miyauchi S."/>
            <person name="Thiergart T."/>
            <person name="Pickel B."/>
            <person name="Atanasova L."/>
            <person name="Karlsson M."/>
            <person name="Huettel B."/>
            <person name="Barry K.W."/>
            <person name="Haridas S."/>
            <person name="Chen C."/>
            <person name="Bauer D."/>
            <person name="Andreopoulos W."/>
            <person name="Pangilinan J."/>
            <person name="LaButti K."/>
            <person name="Riley R."/>
            <person name="Lipzen A."/>
            <person name="Clum A."/>
            <person name="Drula E."/>
            <person name="Henrissat B."/>
            <person name="Kohler A."/>
            <person name="Grigoriev I.V."/>
            <person name="Martin F.M."/>
            <person name="Hacquard S."/>
        </authorList>
    </citation>
    <scope>NUCLEOTIDE SEQUENCE</scope>
    <source>
        <strain evidence="2">MPI-SDFR-AT-0120</strain>
    </source>
</reference>
<evidence type="ECO:0000259" key="1">
    <source>
        <dbReference type="Pfam" id="PF01936"/>
    </source>
</evidence>
<dbReference type="Pfam" id="PF01936">
    <property type="entry name" value="NYN"/>
    <property type="match status" value="1"/>
</dbReference>
<dbReference type="AlphaFoldDB" id="A0A8K0R2T0"/>
<protein>
    <recommendedName>
        <fullName evidence="1">NYN domain-containing protein</fullName>
    </recommendedName>
</protein>
<name>A0A8K0R2T0_9PLEO</name>
<dbReference type="GO" id="GO:0004540">
    <property type="term" value="F:RNA nuclease activity"/>
    <property type="evidence" value="ECO:0007669"/>
    <property type="project" value="InterPro"/>
</dbReference>
<dbReference type="OrthoDB" id="2311180at2759"/>
<dbReference type="InterPro" id="IPR021139">
    <property type="entry name" value="NYN"/>
</dbReference>
<organism evidence="2 3">
    <name type="scientific">Paraphoma chrysanthemicola</name>
    <dbReference type="NCBI Taxonomy" id="798071"/>
    <lineage>
        <taxon>Eukaryota</taxon>
        <taxon>Fungi</taxon>
        <taxon>Dikarya</taxon>
        <taxon>Ascomycota</taxon>
        <taxon>Pezizomycotina</taxon>
        <taxon>Dothideomycetes</taxon>
        <taxon>Pleosporomycetidae</taxon>
        <taxon>Pleosporales</taxon>
        <taxon>Pleosporineae</taxon>
        <taxon>Phaeosphaeriaceae</taxon>
        <taxon>Paraphoma</taxon>
    </lineage>
</organism>
<evidence type="ECO:0000313" key="2">
    <source>
        <dbReference type="EMBL" id="KAH7080949.1"/>
    </source>
</evidence>
<sequence>MSASLKVHIYIDNSNLFIQGGKTYSSDSSQAPVSDLSWRYDISLLIDVLTSYSSLDFDSSTNVAVDTDLYGSTPPPTDIWAAFGKPNIKVHTFSRSTWTGKEKQVDTRMVADMTKQAVKDEMTGVKSEFIVVTGDEDLLPAVENINESAFRAHVWSWKMSFSKAFQPQFDTNGRQVLYVYELDKYKDKITYRKTEVRPCDWGLYCHRNVECRLFHSPEDLRYFISHGGNKQLRKYAACHYGGCCTNRV</sequence>
<dbReference type="Gene3D" id="3.40.50.1010">
    <property type="entry name" value="5'-nuclease"/>
    <property type="match status" value="1"/>
</dbReference>
<comment type="caution">
    <text evidence="2">The sequence shown here is derived from an EMBL/GenBank/DDBJ whole genome shotgun (WGS) entry which is preliminary data.</text>
</comment>